<feature type="region of interest" description="Disordered" evidence="1">
    <location>
        <begin position="70"/>
        <end position="105"/>
    </location>
</feature>
<evidence type="ECO:0000256" key="1">
    <source>
        <dbReference type="SAM" id="MobiDB-lite"/>
    </source>
</evidence>
<gene>
    <name evidence="3" type="ORF">K450DRAFT_273022</name>
</gene>
<dbReference type="Proteomes" id="UP001206595">
    <property type="component" value="Unassembled WGS sequence"/>
</dbReference>
<evidence type="ECO:0000259" key="2">
    <source>
        <dbReference type="PROSITE" id="PS50090"/>
    </source>
</evidence>
<name>A0AAD5E7N6_UMBRA</name>
<reference evidence="3" key="1">
    <citation type="submission" date="2021-06" db="EMBL/GenBank/DDBJ databases">
        <authorList>
            <consortium name="DOE Joint Genome Institute"/>
            <person name="Mondo S.J."/>
            <person name="Amses K.R."/>
            <person name="Simmons D.R."/>
            <person name="Longcore J.E."/>
            <person name="Seto K."/>
            <person name="Alves G.H."/>
            <person name="Bonds A.E."/>
            <person name="Quandt C.A."/>
            <person name="Davis W.J."/>
            <person name="Chang Y."/>
            <person name="Letcher P.M."/>
            <person name="Powell M.J."/>
            <person name="Kuo A."/>
            <person name="Labutti K."/>
            <person name="Pangilinan J."/>
            <person name="Andreopoulos W."/>
            <person name="Tritt A."/>
            <person name="Riley R."/>
            <person name="Hundley H."/>
            <person name="Johnson J."/>
            <person name="Lipzen A."/>
            <person name="Barry K."/>
            <person name="Berbee M.L."/>
            <person name="Buchler N.E."/>
            <person name="Grigoriev I.V."/>
            <person name="Spatafora J.W."/>
            <person name="Stajich J.E."/>
            <person name="James T.Y."/>
        </authorList>
    </citation>
    <scope>NUCLEOTIDE SEQUENCE</scope>
    <source>
        <strain evidence="3">AG</strain>
    </source>
</reference>
<dbReference type="EMBL" id="MU620931">
    <property type="protein sequence ID" value="KAI8578224.1"/>
    <property type="molecule type" value="Genomic_DNA"/>
</dbReference>
<comment type="caution">
    <text evidence="3">The sequence shown here is derived from an EMBL/GenBank/DDBJ whole genome shotgun (WGS) entry which is preliminary data.</text>
</comment>
<dbReference type="PROSITE" id="PS50090">
    <property type="entry name" value="MYB_LIKE"/>
    <property type="match status" value="1"/>
</dbReference>
<dbReference type="GeneID" id="75918415"/>
<dbReference type="AlphaFoldDB" id="A0AAD5E7N6"/>
<feature type="compositionally biased region" description="Low complexity" evidence="1">
    <location>
        <begin position="70"/>
        <end position="88"/>
    </location>
</feature>
<keyword evidence="4" id="KW-1185">Reference proteome</keyword>
<feature type="domain" description="Myb-like" evidence="2">
    <location>
        <begin position="137"/>
        <end position="193"/>
    </location>
</feature>
<reference evidence="3" key="2">
    <citation type="journal article" date="2022" name="Proc. Natl. Acad. Sci. U.S.A.">
        <title>Diploid-dominant life cycles characterize the early evolution of Fungi.</title>
        <authorList>
            <person name="Amses K.R."/>
            <person name="Simmons D.R."/>
            <person name="Longcore J.E."/>
            <person name="Mondo S.J."/>
            <person name="Seto K."/>
            <person name="Jeronimo G.H."/>
            <person name="Bonds A.E."/>
            <person name="Quandt C.A."/>
            <person name="Davis W.J."/>
            <person name="Chang Y."/>
            <person name="Federici B.A."/>
            <person name="Kuo A."/>
            <person name="LaButti K."/>
            <person name="Pangilinan J."/>
            <person name="Andreopoulos W."/>
            <person name="Tritt A."/>
            <person name="Riley R."/>
            <person name="Hundley H."/>
            <person name="Johnson J."/>
            <person name="Lipzen A."/>
            <person name="Barry K."/>
            <person name="Lang B.F."/>
            <person name="Cuomo C.A."/>
            <person name="Buchler N.E."/>
            <person name="Grigoriev I.V."/>
            <person name="Spatafora J.W."/>
            <person name="Stajich J.E."/>
            <person name="James T.Y."/>
        </authorList>
    </citation>
    <scope>NUCLEOTIDE SEQUENCE</scope>
    <source>
        <strain evidence="3">AG</strain>
    </source>
</reference>
<feature type="region of interest" description="Disordered" evidence="1">
    <location>
        <begin position="119"/>
        <end position="143"/>
    </location>
</feature>
<sequence length="207" mass="23525">MTSSANYIRNRVHSLPSFSSFLQGQPHEWHYGDSSHGYQYNTAYTAPTWYQDDREMAAAASLLNLQSLGQSDSDNSMCSSISSIRTSSPVPQNGSIMDDMESNSSQAADDNYIKKKLRSSAKSTPLTARPAVVSSRRHDKKKPRWNNAERSNLFMAIMKDKQLDNMATYNWDKIAIDVGRARKACKDQWRREVLPTFIHHLKADLFQ</sequence>
<dbReference type="RefSeq" id="XP_051443228.1">
    <property type="nucleotide sequence ID" value="XM_051593073.1"/>
</dbReference>
<evidence type="ECO:0000313" key="4">
    <source>
        <dbReference type="Proteomes" id="UP001206595"/>
    </source>
</evidence>
<accession>A0AAD5E7N6</accession>
<protein>
    <recommendedName>
        <fullName evidence="2">Myb-like domain-containing protein</fullName>
    </recommendedName>
</protein>
<dbReference type="InterPro" id="IPR001005">
    <property type="entry name" value="SANT/Myb"/>
</dbReference>
<proteinExistence type="predicted"/>
<organism evidence="3 4">
    <name type="scientific">Umbelopsis ramanniana AG</name>
    <dbReference type="NCBI Taxonomy" id="1314678"/>
    <lineage>
        <taxon>Eukaryota</taxon>
        <taxon>Fungi</taxon>
        <taxon>Fungi incertae sedis</taxon>
        <taxon>Mucoromycota</taxon>
        <taxon>Mucoromycotina</taxon>
        <taxon>Umbelopsidomycetes</taxon>
        <taxon>Umbelopsidales</taxon>
        <taxon>Umbelopsidaceae</taxon>
        <taxon>Umbelopsis</taxon>
    </lineage>
</organism>
<evidence type="ECO:0000313" key="3">
    <source>
        <dbReference type="EMBL" id="KAI8578224.1"/>
    </source>
</evidence>